<feature type="signal peptide" evidence="1">
    <location>
        <begin position="1"/>
        <end position="21"/>
    </location>
</feature>
<dbReference type="Pfam" id="PF03663">
    <property type="entry name" value="Glyco_hydro_76"/>
    <property type="match status" value="2"/>
</dbReference>
<organism evidence="2 3">
    <name type="scientific">Proteiniphilum saccharofermentans</name>
    <dbReference type="NCBI Taxonomy" id="1642647"/>
    <lineage>
        <taxon>Bacteria</taxon>
        <taxon>Pseudomonadati</taxon>
        <taxon>Bacteroidota</taxon>
        <taxon>Bacteroidia</taxon>
        <taxon>Bacteroidales</taxon>
        <taxon>Dysgonomonadaceae</taxon>
        <taxon>Proteiniphilum</taxon>
    </lineage>
</organism>
<name>A0A1R3T9X4_9BACT</name>
<sequence length="482" mass="54831">MKKNVIIVIGTLFLLMTCACGETTPENGNQEPPPSQEESLAERNLTRAMELADNAIAAHFTGSAMTMARYYNPYTDTRSDEVGSIWMYTSAIEAVNAILHALQAEKEQGNDSRYNEHFDRYSEQLSNLYDNADYYLGTFTLTSYTQTKEWTVYGVNRGASKGGARVDGIENVYDDQMWLIRELLESYKLTGEVQYLEKAEYLTEYVLDGWDCTFDADGNETGGIPWGPGYVTKHSCSNGPLVSPLVWLHELYKGKDDEVPHRYIDPEDRRTRKTQQMKKSEYYLMFAEKIYDWQKQYLLRADGVYDDMMGGCTPGNPELETIDGVTYRKGITCRDRVGPAITYNSGTMLSGAADLYRATGNGKYLADGSGLSDASFTYFARKDMNVQGYYTYDISGFRNWFNGVLMRGYVDFYPSYSKAATYIDSFQKNLDYGYDQFLYNGFLPTNLLVGWSRTNNNNNTEGMFNFAFAAEYAVLSRYELTK</sequence>
<dbReference type="RefSeq" id="WP_083711053.1">
    <property type="nucleotide sequence ID" value="NZ_DAMBAO010000032.1"/>
</dbReference>
<gene>
    <name evidence="2" type="ORF">PSM36_2616</name>
</gene>
<reference evidence="2 3" key="1">
    <citation type="submission" date="2016-08" db="EMBL/GenBank/DDBJ databases">
        <authorList>
            <person name="Seilhamer J.J."/>
        </authorList>
    </citation>
    <scope>NUCLEOTIDE SEQUENCE [LARGE SCALE GENOMIC DNA]</scope>
    <source>
        <strain evidence="2">M3/6</strain>
    </source>
</reference>
<dbReference type="EC" id="3.2.1.101" evidence="2"/>
<dbReference type="Proteomes" id="UP000187464">
    <property type="component" value="Chromosome I"/>
</dbReference>
<keyword evidence="3" id="KW-1185">Reference proteome</keyword>
<dbReference type="AlphaFoldDB" id="A0A1R3T9X4"/>
<dbReference type="KEGG" id="psac:PSM36_2616"/>
<accession>A0A1R3T9X4</accession>
<protein>
    <submittedName>
        <fullName evidence="2">Putative mannan endo-1,6-alpha-mannosidase</fullName>
        <ecNumber evidence="2">3.2.1.101</ecNumber>
    </submittedName>
</protein>
<dbReference type="GO" id="GO:0008496">
    <property type="term" value="F:mannan endo-1,6-alpha-mannosidase activity"/>
    <property type="evidence" value="ECO:0007669"/>
    <property type="project" value="UniProtKB-EC"/>
</dbReference>
<dbReference type="InterPro" id="IPR053169">
    <property type="entry name" value="MUG_Protein"/>
</dbReference>
<evidence type="ECO:0000313" key="3">
    <source>
        <dbReference type="Proteomes" id="UP000187464"/>
    </source>
</evidence>
<dbReference type="STRING" id="1642647.PSM36_2616"/>
<evidence type="ECO:0000256" key="1">
    <source>
        <dbReference type="SAM" id="SignalP"/>
    </source>
</evidence>
<dbReference type="PROSITE" id="PS51257">
    <property type="entry name" value="PROKAR_LIPOPROTEIN"/>
    <property type="match status" value="1"/>
</dbReference>
<dbReference type="SUPFAM" id="SSF48208">
    <property type="entry name" value="Six-hairpin glycosidases"/>
    <property type="match status" value="1"/>
</dbReference>
<evidence type="ECO:0000313" key="2">
    <source>
        <dbReference type="EMBL" id="SCD21417.1"/>
    </source>
</evidence>
<dbReference type="InterPro" id="IPR005198">
    <property type="entry name" value="Glyco_hydro_76"/>
</dbReference>
<keyword evidence="1" id="KW-0732">Signal</keyword>
<dbReference type="GO" id="GO:0005975">
    <property type="term" value="P:carbohydrate metabolic process"/>
    <property type="evidence" value="ECO:0007669"/>
    <property type="project" value="InterPro"/>
</dbReference>
<dbReference type="InterPro" id="IPR008928">
    <property type="entry name" value="6-hairpin_glycosidase_sf"/>
</dbReference>
<feature type="chain" id="PRO_5010355742" evidence="1">
    <location>
        <begin position="22"/>
        <end position="482"/>
    </location>
</feature>
<keyword evidence="2" id="KW-0326">Glycosidase</keyword>
<dbReference type="PANTHER" id="PTHR47791">
    <property type="entry name" value="MEIOTICALLY UP-REGULATED GENE 191 PROTEIN"/>
    <property type="match status" value="1"/>
</dbReference>
<dbReference type="PANTHER" id="PTHR47791:SF4">
    <property type="entry name" value="(PUTATIVE SECRETED PROTEIN)-RELATED"/>
    <property type="match status" value="1"/>
</dbReference>
<keyword evidence="2" id="KW-0378">Hydrolase</keyword>
<proteinExistence type="predicted"/>
<dbReference type="Gene3D" id="1.50.10.20">
    <property type="match status" value="1"/>
</dbReference>
<dbReference type="EMBL" id="LT605205">
    <property type="protein sequence ID" value="SCD21417.1"/>
    <property type="molecule type" value="Genomic_DNA"/>
</dbReference>